<name>A0ABM6YR79_9VIBR</name>
<dbReference type="GO" id="GO:0016301">
    <property type="term" value="F:kinase activity"/>
    <property type="evidence" value="ECO:0007669"/>
    <property type="project" value="UniProtKB-KW"/>
</dbReference>
<reference evidence="1 2" key="1">
    <citation type="submission" date="2018-08" db="EMBL/GenBank/DDBJ databases">
        <title>Genomic taxonomy of the Vibrionaceae family.</title>
        <authorList>
            <person name="Gomez-Gil B."/>
            <person name="Tanaka M."/>
            <person name="Sawabe T."/>
            <person name="Enciso-Ibarra K."/>
        </authorList>
    </citation>
    <scope>NUCLEOTIDE SEQUENCE [LARGE SCALE GENOMIC DNA]</scope>
    <source>
        <strain evidence="1 2">CAIM 1831</strain>
    </source>
</reference>
<sequence length="52" mass="5627">MMSIGIAAPQITYLGSAPLLHKAQTLNGFVVTMSINISTKMKVFINEFVTVV</sequence>
<proteinExistence type="predicted"/>
<keyword evidence="1" id="KW-0808">Transferase</keyword>
<dbReference type="EMBL" id="CP032093">
    <property type="protein sequence ID" value="AXY00176.1"/>
    <property type="molecule type" value="Genomic_DNA"/>
</dbReference>
<protein>
    <submittedName>
        <fullName evidence="1">Aspartate kinase</fullName>
    </submittedName>
</protein>
<organism evidence="1 2">
    <name type="scientific">Vibrio alfacsensis</name>
    <dbReference type="NCBI Taxonomy" id="1074311"/>
    <lineage>
        <taxon>Bacteria</taxon>
        <taxon>Pseudomonadati</taxon>
        <taxon>Pseudomonadota</taxon>
        <taxon>Gammaproteobacteria</taxon>
        <taxon>Vibrionales</taxon>
        <taxon>Vibrionaceae</taxon>
        <taxon>Vibrio</taxon>
    </lineage>
</organism>
<keyword evidence="2" id="KW-1185">Reference proteome</keyword>
<accession>A0ABM6YR79</accession>
<keyword evidence="1" id="KW-0418">Kinase</keyword>
<evidence type="ECO:0000313" key="2">
    <source>
        <dbReference type="Proteomes" id="UP000262832"/>
    </source>
</evidence>
<evidence type="ECO:0000313" key="1">
    <source>
        <dbReference type="EMBL" id="AXY00176.1"/>
    </source>
</evidence>
<dbReference type="Proteomes" id="UP000262832">
    <property type="component" value="Chromosome I"/>
</dbReference>
<gene>
    <name evidence="1" type="ORF">D1115_01865</name>
</gene>